<dbReference type="Gene3D" id="3.40.1360.10">
    <property type="match status" value="1"/>
</dbReference>
<comment type="similarity">
    <text evidence="4 12">Belongs to the TOP6A family.</text>
</comment>
<dbReference type="InterPro" id="IPR013049">
    <property type="entry name" value="Spo11/TopoVI_A_N"/>
</dbReference>
<keyword evidence="6" id="KW-0479">Metal-binding</keyword>
<reference evidence="15" key="1">
    <citation type="journal article" date="2017" name="J. Hered.">
        <title>Retention of Core Meiotic Genes Across Diverse Hymenoptera.</title>
        <authorList>
            <person name="Tvedte E.S."/>
            <person name="Forbes A.A."/>
            <person name="Logsdon J.M.Jr."/>
        </authorList>
    </citation>
    <scope>NUCLEOTIDE SEQUENCE</scope>
    <source>
        <tissue evidence="15">Whole body</tissue>
    </source>
</reference>
<evidence type="ECO:0000259" key="13">
    <source>
        <dbReference type="Pfam" id="PF04406"/>
    </source>
</evidence>
<evidence type="ECO:0000313" key="15">
    <source>
        <dbReference type="EMBL" id="ATL75374.1"/>
    </source>
</evidence>
<dbReference type="PRINTS" id="PR01551">
    <property type="entry name" value="SPO11HOMOLOG"/>
</dbReference>
<dbReference type="GO" id="GO:0000228">
    <property type="term" value="C:nuclear chromosome"/>
    <property type="evidence" value="ECO:0007669"/>
    <property type="project" value="TreeGrafter"/>
</dbReference>
<dbReference type="PROSITE" id="PS52041">
    <property type="entry name" value="TOPO_IIB"/>
    <property type="match status" value="1"/>
</dbReference>
<evidence type="ECO:0000256" key="2">
    <source>
        <dbReference type="ARBA" id="ARBA00001946"/>
    </source>
</evidence>
<comment type="subcellular location">
    <subcellularLocation>
        <location evidence="3">Nucleus</location>
    </subcellularLocation>
</comment>
<dbReference type="GO" id="GO:0003677">
    <property type="term" value="F:DNA binding"/>
    <property type="evidence" value="ECO:0007669"/>
    <property type="project" value="UniProtKB-UniRule"/>
</dbReference>
<sequence>MEKTPPHDNKRVINIPLTSISVNRKPLIDRLENLVLVVIRQITTGQLPKIDNLCSNTMPEESVECDGDNGDDLSDVTATYTEEIHSGEIGEDGGINQEGRCVVDFSHKRGKIKLALMMTVAAKAHKLLIAGEYQTKRSMYYELKGGPLGRFIDQQSITDGTINNVAKMLECNTWELGFITTAKGLVSGDLQLTLQTGETLNCETPGGVLIPQINPPITSLKSSASSIIVIEKDAVFQRLLEEDCTHKMNCILVTGKGYPDAATRKFVKMLIECLAIQAYILVDADPHGIDIMCVYKYGSSALSWENKKLACPTIKWIGIYPSEVSKLRLQKIPLTDADLIKLRGLKRRRYLDNHLREELDYLYNGKAEIEEIAEISLSFLTSLYFPTKM</sequence>
<dbReference type="InterPro" id="IPR002815">
    <property type="entry name" value="Spo11/TopoVI_A"/>
</dbReference>
<dbReference type="GO" id="GO:0007131">
    <property type="term" value="P:reciprocal meiotic recombination"/>
    <property type="evidence" value="ECO:0007669"/>
    <property type="project" value="TreeGrafter"/>
</dbReference>
<evidence type="ECO:0000256" key="4">
    <source>
        <dbReference type="ARBA" id="ARBA00006559"/>
    </source>
</evidence>
<dbReference type="GO" id="GO:0042138">
    <property type="term" value="P:meiotic DNA double-strand break formation"/>
    <property type="evidence" value="ECO:0007669"/>
    <property type="project" value="InterPro"/>
</dbReference>
<keyword evidence="8 12" id="KW-0799">Topoisomerase</keyword>
<dbReference type="EMBL" id="MF433023">
    <property type="protein sequence ID" value="ATL75374.1"/>
    <property type="molecule type" value="Genomic_DNA"/>
</dbReference>
<evidence type="ECO:0000256" key="5">
    <source>
        <dbReference type="ARBA" id="ARBA00012895"/>
    </source>
</evidence>
<dbReference type="InterPro" id="IPR013048">
    <property type="entry name" value="Meiotic_Spo11"/>
</dbReference>
<accession>A0A291S6Y8</accession>
<evidence type="ECO:0000256" key="11">
    <source>
        <dbReference type="ARBA" id="ARBA00023242"/>
    </source>
</evidence>
<keyword evidence="11" id="KW-0539">Nucleus</keyword>
<name>A0A291S6Y8_9HYME</name>
<evidence type="ECO:0000256" key="9">
    <source>
        <dbReference type="ARBA" id="ARBA00023125"/>
    </source>
</evidence>
<dbReference type="PRINTS" id="PR01550">
    <property type="entry name" value="TOP6AFAMILY"/>
</dbReference>
<dbReference type="InterPro" id="IPR034136">
    <property type="entry name" value="TOPRIM_Topo6A/Spo11"/>
</dbReference>
<dbReference type="AlphaFoldDB" id="A0A291S6Y8"/>
<evidence type="ECO:0000256" key="7">
    <source>
        <dbReference type="ARBA" id="ARBA00022842"/>
    </source>
</evidence>
<feature type="active site" description="O-(5'-phospho-DNA)-tyrosine intermediate" evidence="12">
    <location>
        <position position="141"/>
    </location>
</feature>
<evidence type="ECO:0000256" key="6">
    <source>
        <dbReference type="ARBA" id="ARBA00022723"/>
    </source>
</evidence>
<evidence type="ECO:0000256" key="10">
    <source>
        <dbReference type="ARBA" id="ARBA00023235"/>
    </source>
</evidence>
<dbReference type="GO" id="GO:0000706">
    <property type="term" value="P:meiotic DNA double-strand break processing"/>
    <property type="evidence" value="ECO:0007669"/>
    <property type="project" value="TreeGrafter"/>
</dbReference>
<organism evidence="15">
    <name type="scientific">Diachasma muliebre</name>
    <dbReference type="NCBI Taxonomy" id="1309577"/>
    <lineage>
        <taxon>Eukaryota</taxon>
        <taxon>Metazoa</taxon>
        <taxon>Ecdysozoa</taxon>
        <taxon>Arthropoda</taxon>
        <taxon>Hexapoda</taxon>
        <taxon>Insecta</taxon>
        <taxon>Pterygota</taxon>
        <taxon>Neoptera</taxon>
        <taxon>Endopterygota</taxon>
        <taxon>Hymenoptera</taxon>
        <taxon>Apocrita</taxon>
        <taxon>Ichneumonoidea</taxon>
        <taxon>Braconidae</taxon>
        <taxon>Opiinae</taxon>
        <taxon>Diachasma</taxon>
    </lineage>
</organism>
<dbReference type="InterPro" id="IPR036078">
    <property type="entry name" value="Spo11/TopoVI_A_sf"/>
</dbReference>
<keyword evidence="10 12" id="KW-0413">Isomerase</keyword>
<dbReference type="CDD" id="cd00223">
    <property type="entry name" value="TOPRIM_TopoIIB_SPO"/>
    <property type="match status" value="1"/>
</dbReference>
<dbReference type="GO" id="GO:0003918">
    <property type="term" value="F:DNA topoisomerase type II (double strand cut, ATP-hydrolyzing) activity"/>
    <property type="evidence" value="ECO:0007669"/>
    <property type="project" value="UniProtKB-UniRule"/>
</dbReference>
<dbReference type="GO" id="GO:0046872">
    <property type="term" value="F:metal ion binding"/>
    <property type="evidence" value="ECO:0007669"/>
    <property type="project" value="UniProtKB-KW"/>
</dbReference>
<comment type="cofactor">
    <cofactor evidence="2">
        <name>Mg(2+)</name>
        <dbReference type="ChEBI" id="CHEBI:18420"/>
    </cofactor>
</comment>
<dbReference type="Gene3D" id="1.10.10.10">
    <property type="entry name" value="Winged helix-like DNA-binding domain superfamily/Winged helix DNA-binding domain"/>
    <property type="match status" value="1"/>
</dbReference>
<evidence type="ECO:0000256" key="3">
    <source>
        <dbReference type="ARBA" id="ARBA00004123"/>
    </source>
</evidence>
<feature type="domain" description="Spo11/DNA topoisomerase VI subunit A N-terminal" evidence="13">
    <location>
        <begin position="113"/>
        <end position="177"/>
    </location>
</feature>
<dbReference type="Pfam" id="PF21180">
    <property type="entry name" value="TOP6A-Spo11_Toprim"/>
    <property type="match status" value="1"/>
</dbReference>
<feature type="domain" description="Topoisomerase 6 subunit A/Spo11 TOPRIM" evidence="14">
    <location>
        <begin position="227"/>
        <end position="389"/>
    </location>
</feature>
<dbReference type="SUPFAM" id="SSF56726">
    <property type="entry name" value="DNA topoisomerase IV, alpha subunit"/>
    <property type="match status" value="1"/>
</dbReference>
<dbReference type="Pfam" id="PF04406">
    <property type="entry name" value="TP6A_N"/>
    <property type="match status" value="1"/>
</dbReference>
<dbReference type="InterPro" id="IPR036388">
    <property type="entry name" value="WH-like_DNA-bd_sf"/>
</dbReference>
<dbReference type="EC" id="5.6.2.2" evidence="5"/>
<keyword evidence="7" id="KW-0460">Magnesium</keyword>
<evidence type="ECO:0000256" key="1">
    <source>
        <dbReference type="ARBA" id="ARBA00000185"/>
    </source>
</evidence>
<evidence type="ECO:0000256" key="12">
    <source>
        <dbReference type="PROSITE-ProRule" id="PRU01385"/>
    </source>
</evidence>
<dbReference type="GO" id="GO:0005524">
    <property type="term" value="F:ATP binding"/>
    <property type="evidence" value="ECO:0007669"/>
    <property type="project" value="InterPro"/>
</dbReference>
<protein>
    <recommendedName>
        <fullName evidence="5">DNA topoisomerase (ATP-hydrolyzing)</fullName>
        <ecNumber evidence="5">5.6.2.2</ecNumber>
    </recommendedName>
</protein>
<dbReference type="PANTHER" id="PTHR10848:SF0">
    <property type="entry name" value="MEIOTIC RECOMBINATION PROTEIN SPO11"/>
    <property type="match status" value="1"/>
</dbReference>
<gene>
    <name evidence="15" type="primary">SPO11</name>
</gene>
<keyword evidence="9 12" id="KW-0238">DNA-binding</keyword>
<evidence type="ECO:0000259" key="14">
    <source>
        <dbReference type="Pfam" id="PF21180"/>
    </source>
</evidence>
<proteinExistence type="inferred from homology"/>
<comment type="catalytic activity">
    <reaction evidence="1 12">
        <text>ATP-dependent breakage, passage and rejoining of double-stranded DNA.</text>
        <dbReference type="EC" id="5.6.2.2"/>
    </reaction>
</comment>
<evidence type="ECO:0000256" key="8">
    <source>
        <dbReference type="ARBA" id="ARBA00023029"/>
    </source>
</evidence>
<dbReference type="PANTHER" id="PTHR10848">
    <property type="entry name" value="MEIOTIC RECOMBINATION PROTEIN SPO11"/>
    <property type="match status" value="1"/>
</dbReference>